<dbReference type="MassIVE" id="M0R2K5"/>
<evidence type="ECO:0000313" key="3">
    <source>
        <dbReference type="Proteomes" id="UP000005640"/>
    </source>
</evidence>
<dbReference type="VEuPathDB" id="HostDB:ENSG00000105559"/>
<dbReference type="EMBL" id="AC026803">
    <property type="status" value="NOT_ANNOTATED_CDS"/>
    <property type="molecule type" value="Genomic_DNA"/>
</dbReference>
<reference evidence="2 3" key="2">
    <citation type="journal article" date="2004" name="Nature">
        <title>The DNA sequence and biology of human chromosome 19.</title>
        <authorList>
            <person name="Grimwood J."/>
            <person name="Gordon L.A."/>
            <person name="Olsen A."/>
            <person name="Terry A."/>
            <person name="Schmutz J."/>
            <person name="Lamerdin J."/>
            <person name="Hellsten U."/>
            <person name="Goodstein D."/>
            <person name="Couronne O."/>
            <person name="Tran-Gyamfi M."/>
            <person name="Aerts A."/>
            <person name="Altherr M."/>
            <person name="Ashworth L."/>
            <person name="Bajorek E."/>
            <person name="Black S."/>
            <person name="Branscomb E."/>
            <person name="Caenepeel S."/>
            <person name="Carrano A."/>
            <person name="Caoile C."/>
            <person name="Chan Y.M."/>
            <person name="Christensen M."/>
            <person name="Cleland C.A."/>
            <person name="Copeland A."/>
            <person name="Dalin E."/>
            <person name="Dehal P."/>
            <person name="Denys M."/>
            <person name="Detter J.C."/>
            <person name="Escobar J."/>
            <person name="Flowers D."/>
            <person name="Fotopulos D."/>
            <person name="Garcia C."/>
            <person name="Georgescu A.M."/>
            <person name="Glavina T."/>
            <person name="Gomez M."/>
            <person name="Gonzales E."/>
            <person name="Groza M."/>
            <person name="Hammon N."/>
            <person name="Hawkins T."/>
            <person name="Haydu L."/>
            <person name="Ho I."/>
            <person name="Huang W."/>
            <person name="Israni S."/>
            <person name="Jett J."/>
            <person name="Kadner K."/>
            <person name="Kimball H."/>
            <person name="Kobayashi A."/>
            <person name="Larionov V."/>
            <person name="Leem S.H."/>
            <person name="Lopez F."/>
            <person name="Lou Y."/>
            <person name="Lowry S."/>
            <person name="Malfatti S."/>
            <person name="Martinez D."/>
            <person name="McCready P."/>
            <person name="Medina C."/>
            <person name="Morgan J."/>
            <person name="Nelson K."/>
            <person name="Nolan M."/>
            <person name="Ovcharenko I."/>
            <person name="Pitluck S."/>
            <person name="Pollard M."/>
            <person name="Popkie A.P."/>
            <person name="Predki P."/>
            <person name="Quan G."/>
            <person name="Ramirez L."/>
            <person name="Rash S."/>
            <person name="Retterer J."/>
            <person name="Rodriguez A."/>
            <person name="Rogers S."/>
            <person name="Salamov A."/>
            <person name="Salazar A."/>
            <person name="She X."/>
            <person name="Smith D."/>
            <person name="Slezak T."/>
            <person name="Solovyev V."/>
            <person name="Thayer N."/>
            <person name="Tice H."/>
            <person name="Tsai M."/>
            <person name="Ustaszewska A."/>
            <person name="Vo N."/>
            <person name="Wagner M."/>
            <person name="Wheeler J."/>
            <person name="Wu K."/>
            <person name="Xie G."/>
            <person name="Yang J."/>
            <person name="Dubchak I."/>
            <person name="Furey T.S."/>
            <person name="DeJong P."/>
            <person name="Dickson M."/>
            <person name="Gordon D."/>
            <person name="Eichler E.E."/>
            <person name="Pennacchio L.A."/>
            <person name="Richardson P."/>
            <person name="Stubbs L."/>
            <person name="Rokhsar D.S."/>
            <person name="Myers R.M."/>
            <person name="Rubin E.M."/>
            <person name="Lucas S.M."/>
        </authorList>
    </citation>
    <scope>NUCLEOTIDE SEQUENCE [LARGE SCALE GENOMIC DNA]</scope>
</reference>
<dbReference type="HOGENOM" id="CLU_1986605_0_0_1"/>
<dbReference type="Antibodypedia" id="31820">
    <property type="antibodies" value="110 antibodies from 17 providers"/>
</dbReference>
<reference evidence="2" key="4">
    <citation type="submission" date="2025-08" db="UniProtKB">
        <authorList>
            <consortium name="Ensembl"/>
        </authorList>
    </citation>
    <scope>IDENTIFICATION</scope>
</reference>
<dbReference type="ChiTaRS" id="PLEKHA4">
    <property type="organism name" value="human"/>
</dbReference>
<sequence>MGTLWLPHLSPAPPAAPWDPGLHGFIAGSSPGVNFPPKLGDRYAADQVVRAGPASAEAAGGDRPEAGGEGATRSSSGVDPATAGPSHQGGWGSREGLGSPAPLAGPAGQCEGHPLSLDSGAREGLGHVQWPGAGAGHLKRDAGVPAAPWFSPGQSVCSAAAVDGGRHAGRSGWPPETAPTH</sequence>
<dbReference type="Ensembl" id="ENST00000594195.2">
    <property type="protein sequence ID" value="ENSP00000472636.2"/>
    <property type="gene ID" value="ENSG00000105559.13"/>
</dbReference>
<gene>
    <name evidence="2" type="primary">PLEKHA4</name>
</gene>
<reference evidence="2 3" key="3">
    <citation type="journal article" date="2004" name="Nature">
        <title>Finishing the euchromatic sequence of the human genome.</title>
        <authorList>
            <consortium name="International Human Genome Sequencing Consortium"/>
        </authorList>
    </citation>
    <scope>NUCLEOTIDE SEQUENCE [LARGE SCALE GENOMIC DNA]</scope>
</reference>
<evidence type="ECO:0000256" key="1">
    <source>
        <dbReference type="SAM" id="MobiDB-lite"/>
    </source>
</evidence>
<accession>M0R2K5</accession>
<dbReference type="Proteomes" id="UP000005640">
    <property type="component" value="Chromosome 19"/>
</dbReference>
<feature type="region of interest" description="Disordered" evidence="1">
    <location>
        <begin position="161"/>
        <end position="181"/>
    </location>
</feature>
<protein>
    <submittedName>
        <fullName evidence="2">Pleckstrin homology domain containing A4</fullName>
    </submittedName>
</protein>
<dbReference type="ExpressionAtlas" id="M0R2K5">
    <property type="expression patterns" value="baseline and differential"/>
</dbReference>
<reference evidence="2 3" key="1">
    <citation type="journal article" date="2001" name="Nature">
        <title>Initial sequencing and analysis of the human genome.</title>
        <authorList>
            <consortium name="International Human Genome Sequencing Consortium"/>
            <person name="Lander E.S."/>
            <person name="Linton L.M."/>
            <person name="Birren B."/>
            <person name="Nusbaum C."/>
            <person name="Zody M.C."/>
            <person name="Baldwin J."/>
            <person name="Devon K."/>
            <person name="Dewar K."/>
            <person name="Doyle M."/>
            <person name="FitzHugh W."/>
            <person name="Funke R."/>
            <person name="Gage D."/>
            <person name="Harris K."/>
            <person name="Heaford A."/>
            <person name="Howland J."/>
            <person name="Kann L."/>
            <person name="Lehoczky J."/>
            <person name="LeVine R."/>
            <person name="McEwan P."/>
            <person name="McKernan K."/>
            <person name="Meldrim J."/>
            <person name="Mesirov J.P."/>
            <person name="Miranda C."/>
            <person name="Morris W."/>
            <person name="Naylor J."/>
            <person name="Raymond C."/>
            <person name="Rosetti M."/>
            <person name="Santos R."/>
            <person name="Sheridan A."/>
            <person name="Sougnez C."/>
            <person name="Stange-Thomann N."/>
            <person name="Stojanovic N."/>
            <person name="Subramanian A."/>
            <person name="Wyman D."/>
            <person name="Rogers J."/>
            <person name="Sulston J."/>
            <person name="Ainscough R."/>
            <person name="Beck S."/>
            <person name="Bentley D."/>
            <person name="Burton J."/>
            <person name="Clee C."/>
            <person name="Carter N."/>
            <person name="Coulson A."/>
            <person name="Deadman R."/>
            <person name="Deloukas P."/>
            <person name="Dunham A."/>
            <person name="Dunham I."/>
            <person name="Durbin R."/>
            <person name="French L."/>
            <person name="Grafham D."/>
            <person name="Gregory S."/>
            <person name="Hubbard T."/>
            <person name="Humphray S."/>
            <person name="Hunt A."/>
            <person name="Jones M."/>
            <person name="Lloyd C."/>
            <person name="McMurray A."/>
            <person name="Matthews L."/>
            <person name="Mercer S."/>
            <person name="Milne S."/>
            <person name="Mullikin J.C."/>
            <person name="Mungall A."/>
            <person name="Plumb R."/>
            <person name="Ross M."/>
            <person name="Shownkeen R."/>
            <person name="Sims S."/>
            <person name="Waterston R.H."/>
            <person name="Wilson R.K."/>
            <person name="Hillier L.W."/>
            <person name="McPherson J.D."/>
            <person name="Marra M.A."/>
            <person name="Mardis E.R."/>
            <person name="Fulton L.A."/>
            <person name="Chinwalla A.T."/>
            <person name="Pepin K.H."/>
            <person name="Gish W.R."/>
            <person name="Chissoe S.L."/>
            <person name="Wendl M.C."/>
            <person name="Delehaunty K.D."/>
            <person name="Miner T.L."/>
            <person name="Delehaunty A."/>
            <person name="Kramer J.B."/>
            <person name="Cook L.L."/>
            <person name="Fulton R.S."/>
            <person name="Johnson D.L."/>
            <person name="Minx P.J."/>
            <person name="Clifton S.W."/>
            <person name="Hawkins T."/>
            <person name="Branscomb E."/>
            <person name="Predki P."/>
            <person name="Richardson P."/>
            <person name="Wenning S."/>
            <person name="Slezak T."/>
            <person name="Doggett N."/>
            <person name="Cheng J.F."/>
            <person name="Olsen A."/>
            <person name="Lucas S."/>
            <person name="Elkin C."/>
            <person name="Uberbacher E."/>
            <person name="Frazier M."/>
            <person name="Gibbs R.A."/>
            <person name="Muzny D.M."/>
            <person name="Scherer S.E."/>
            <person name="Bouck J.B."/>
            <person name="Sodergren E.J."/>
            <person name="Worley K.C."/>
            <person name="Rives C.M."/>
            <person name="Gorrell J.H."/>
            <person name="Metzker M.L."/>
            <person name="Naylor S.L."/>
            <person name="Kucherlapati R.S."/>
            <person name="Nelson D.L."/>
            <person name="Weinstock G.M."/>
            <person name="Sakaki Y."/>
            <person name="Fujiyama A."/>
            <person name="Hattori M."/>
            <person name="Yada T."/>
            <person name="Toyoda A."/>
            <person name="Itoh T."/>
            <person name="Kawagoe C."/>
            <person name="Watanabe H."/>
            <person name="Totoki Y."/>
            <person name="Taylor T."/>
            <person name="Weissenbach J."/>
            <person name="Heilig R."/>
            <person name="Saurin W."/>
            <person name="Artiguenave F."/>
            <person name="Brottier P."/>
            <person name="Bruls T."/>
            <person name="Pelletier E."/>
            <person name="Robert C."/>
            <person name="Wincker P."/>
            <person name="Smith D.R."/>
            <person name="Doucette-Stamm L."/>
            <person name="Rubenfield M."/>
            <person name="Weinstock K."/>
            <person name="Lee H.M."/>
            <person name="Dubois J."/>
            <person name="Rosenthal A."/>
            <person name="Platzer M."/>
            <person name="Nyakatura G."/>
            <person name="Taudien S."/>
            <person name="Rump A."/>
            <person name="Yang H."/>
            <person name="Yu J."/>
            <person name="Wang J."/>
            <person name="Huang G."/>
            <person name="Gu J."/>
            <person name="Hood L."/>
            <person name="Rowen L."/>
            <person name="Madan A."/>
            <person name="Qin S."/>
            <person name="Davis R.W."/>
            <person name="Federspiel N.A."/>
            <person name="Abola A.P."/>
            <person name="Proctor M.J."/>
            <person name="Myers R.M."/>
            <person name="Schmutz J."/>
            <person name="Dickson M."/>
            <person name="Grimwood J."/>
            <person name="Cox D.R."/>
            <person name="Olson M.V."/>
            <person name="Kaul R."/>
            <person name="Raymond C."/>
            <person name="Shimizu N."/>
            <person name="Kawasaki K."/>
            <person name="Minoshima S."/>
            <person name="Evans G.A."/>
            <person name="Athanasiou M."/>
            <person name="Schultz R."/>
            <person name="Roe B.A."/>
            <person name="Chen F."/>
            <person name="Pan H."/>
            <person name="Ramser J."/>
            <person name="Lehrach H."/>
            <person name="Reinhardt R."/>
            <person name="McCombie W.R."/>
            <person name="de la Bastide M."/>
            <person name="Dedhia N."/>
            <person name="Blocker H."/>
            <person name="Hornischer K."/>
            <person name="Nordsiek G."/>
            <person name="Agarwala R."/>
            <person name="Aravind L."/>
            <person name="Bailey J.A."/>
            <person name="Bateman A."/>
            <person name="Batzoglou S."/>
            <person name="Birney E."/>
            <person name="Bork P."/>
            <person name="Brown D.G."/>
            <person name="Burge C.B."/>
            <person name="Cerutti L."/>
            <person name="Chen H.C."/>
            <person name="Church D."/>
            <person name="Clamp M."/>
            <person name="Copley R.R."/>
            <person name="Doerks T."/>
            <person name="Eddy S.R."/>
            <person name="Eichler E.E."/>
            <person name="Furey T.S."/>
            <person name="Galagan J."/>
            <person name="Gilbert J.G."/>
            <person name="Harmon C."/>
            <person name="Hayashizaki Y."/>
            <person name="Haussler D."/>
            <person name="Hermjakob H."/>
            <person name="Hokamp K."/>
            <person name="Jang W."/>
            <person name="Johnson L.S."/>
            <person name="Jones T.A."/>
            <person name="Kasif S."/>
            <person name="Kaspryzk A."/>
            <person name="Kennedy S."/>
            <person name="Kent W.J."/>
            <person name="Kitts P."/>
            <person name="Koonin E.V."/>
            <person name="Korf I."/>
            <person name="Kulp D."/>
            <person name="Lancet D."/>
            <person name="Lowe T.M."/>
            <person name="McLysaght A."/>
            <person name="Mikkelsen T."/>
            <person name="Moran J.V."/>
            <person name="Mulder N."/>
            <person name="Pollara V.J."/>
            <person name="Ponting C.P."/>
            <person name="Schuler G."/>
            <person name="Schultz J."/>
            <person name="Slater G."/>
            <person name="Smit A.F."/>
            <person name="Stupka E."/>
            <person name="Szustakowski J."/>
            <person name="Thierry-Mieg D."/>
            <person name="Thierry-Mieg J."/>
            <person name="Wagner L."/>
            <person name="Wallis J."/>
            <person name="Wheeler R."/>
            <person name="Williams A."/>
            <person name="Wolf Y.I."/>
            <person name="Wolfe K.H."/>
            <person name="Yang S.P."/>
            <person name="Yeh R.F."/>
            <person name="Collins F."/>
            <person name="Guyer M.S."/>
            <person name="Peterson J."/>
            <person name="Felsenfeld A."/>
            <person name="Wetterstrand K.A."/>
            <person name="Patrinos A."/>
            <person name="Morgan M.J."/>
            <person name="de Jong P."/>
            <person name="Catanese J.J."/>
            <person name="Osoegawa K."/>
            <person name="Shizuya H."/>
            <person name="Choi S."/>
            <person name="Chen Y.J."/>
        </authorList>
    </citation>
    <scope>NUCLEOTIDE SEQUENCE [LARGE SCALE GENOMIC DNA]</scope>
</reference>
<name>M0R2K5_HUMAN</name>
<dbReference type="Bgee" id="ENSG00000105559">
    <property type="expression patterns" value="Expressed in sural nerve and 113 other cell types or tissues"/>
</dbReference>
<reference evidence="2" key="5">
    <citation type="submission" date="2025-09" db="UniProtKB">
        <authorList>
            <consortium name="Ensembl"/>
        </authorList>
    </citation>
    <scope>IDENTIFICATION</scope>
</reference>
<dbReference type="HGNC" id="HGNC:14339">
    <property type="gene designation" value="PLEKHA4"/>
</dbReference>
<proteinExistence type="predicted"/>
<dbReference type="Ensembl" id="ENST00000594195.2">
    <property type="protein sequence ID" value="ENSP00000472636.2"/>
    <property type="gene ID" value="ENSG00000105559.14"/>
</dbReference>
<feature type="region of interest" description="Disordered" evidence="1">
    <location>
        <begin position="51"/>
        <end position="126"/>
    </location>
</feature>
<evidence type="ECO:0000313" key="2">
    <source>
        <dbReference type="Ensembl" id="ENSP00000472636.2"/>
    </source>
</evidence>
<dbReference type="UCSC" id="uc061aws.1">
    <property type="organism name" value="human"/>
</dbReference>
<dbReference type="AlphaFoldDB" id="M0R2K5"/>
<dbReference type="GeneTree" id="ENSGT00940000161121"/>
<keyword evidence="3" id="KW-1185">Reference proteome</keyword>
<dbReference type="OpenTargets" id="ENSG00000105559"/>
<organism evidence="2 3">
    <name type="scientific">Homo sapiens</name>
    <name type="common">Human</name>
    <dbReference type="NCBI Taxonomy" id="9606"/>
    <lineage>
        <taxon>Eukaryota</taxon>
        <taxon>Metazoa</taxon>
        <taxon>Chordata</taxon>
        <taxon>Craniata</taxon>
        <taxon>Vertebrata</taxon>
        <taxon>Euteleostomi</taxon>
        <taxon>Mammalia</taxon>
        <taxon>Eutheria</taxon>
        <taxon>Euarchontoglires</taxon>
        <taxon>Primates</taxon>
        <taxon>Haplorrhini</taxon>
        <taxon>Catarrhini</taxon>
        <taxon>Hominidae</taxon>
        <taxon>Homo</taxon>
    </lineage>
</organism>
<dbReference type="OrthoDB" id="43122at2759"/>